<reference evidence="2" key="1">
    <citation type="submission" date="2018-05" db="EMBL/GenBank/DDBJ databases">
        <authorList>
            <person name="Lanie J.A."/>
            <person name="Ng W.-L."/>
            <person name="Kazmierczak K.M."/>
            <person name="Andrzejewski T.M."/>
            <person name="Davidsen T.M."/>
            <person name="Wayne K.J."/>
            <person name="Tettelin H."/>
            <person name="Glass J.I."/>
            <person name="Rusch D."/>
            <person name="Podicherti R."/>
            <person name="Tsui H.-C.T."/>
            <person name="Winkler M.E."/>
        </authorList>
    </citation>
    <scope>NUCLEOTIDE SEQUENCE</scope>
</reference>
<dbReference type="InterPro" id="IPR046031">
    <property type="entry name" value="DUF5989"/>
</dbReference>
<name>A0A382J533_9ZZZZ</name>
<keyword evidence="1" id="KW-0812">Transmembrane</keyword>
<dbReference type="Pfam" id="PF19451">
    <property type="entry name" value="DUF5989"/>
    <property type="match status" value="1"/>
</dbReference>
<evidence type="ECO:0000313" key="2">
    <source>
        <dbReference type="EMBL" id="SVC07150.1"/>
    </source>
</evidence>
<organism evidence="2">
    <name type="scientific">marine metagenome</name>
    <dbReference type="NCBI Taxonomy" id="408172"/>
    <lineage>
        <taxon>unclassified sequences</taxon>
        <taxon>metagenomes</taxon>
        <taxon>ecological metagenomes</taxon>
    </lineage>
</organism>
<keyword evidence="1" id="KW-0472">Membrane</keyword>
<dbReference type="AlphaFoldDB" id="A0A382J533"/>
<evidence type="ECO:0000256" key="1">
    <source>
        <dbReference type="SAM" id="Phobius"/>
    </source>
</evidence>
<gene>
    <name evidence="2" type="ORF">METZ01_LOCUS260004</name>
</gene>
<feature type="transmembrane region" description="Helical" evidence="1">
    <location>
        <begin position="25"/>
        <end position="54"/>
    </location>
</feature>
<proteinExistence type="predicted"/>
<accession>A0A382J533</accession>
<feature type="non-terminal residue" evidence="2">
    <location>
        <position position="1"/>
    </location>
</feature>
<dbReference type="EMBL" id="UINC01071898">
    <property type="protein sequence ID" value="SVC07150.1"/>
    <property type="molecule type" value="Genomic_DNA"/>
</dbReference>
<keyword evidence="1" id="KW-1133">Transmembrane helix</keyword>
<protein>
    <submittedName>
        <fullName evidence="2">Uncharacterized protein</fullName>
    </submittedName>
</protein>
<sequence>VLERLKDILESFQDIWNYMRVEKKFWLAPIIIILLVVGALIVVVEGTAVAPFLYAVF</sequence>